<evidence type="ECO:0000313" key="3">
    <source>
        <dbReference type="Proteomes" id="UP000070560"/>
    </source>
</evidence>
<evidence type="ECO:0000259" key="1">
    <source>
        <dbReference type="Pfam" id="PF12705"/>
    </source>
</evidence>
<gene>
    <name evidence="2" type="ORF">HS1_000844</name>
</gene>
<accession>A0A7U4QJS1</accession>
<dbReference type="SUPFAM" id="SSF52980">
    <property type="entry name" value="Restriction endonuclease-like"/>
    <property type="match status" value="1"/>
</dbReference>
<protein>
    <recommendedName>
        <fullName evidence="1">PD-(D/E)XK endonuclease-like domain-containing protein</fullName>
    </recommendedName>
</protein>
<organism evidence="2 3">
    <name type="scientific">Desulfofervidus auxilii</name>
    <dbReference type="NCBI Taxonomy" id="1621989"/>
    <lineage>
        <taxon>Bacteria</taxon>
        <taxon>Pseudomonadati</taxon>
        <taxon>Thermodesulfobacteriota</taxon>
        <taxon>Candidatus Desulfofervidia</taxon>
        <taxon>Candidatus Desulfofervidales</taxon>
        <taxon>Candidatus Desulfofervidaceae</taxon>
        <taxon>Candidatus Desulfofervidus</taxon>
    </lineage>
</organism>
<dbReference type="RefSeq" id="WP_066061388.1">
    <property type="nucleotide sequence ID" value="NZ_CP013015.1"/>
</dbReference>
<reference evidence="2 3" key="1">
    <citation type="submission" date="2015-10" db="EMBL/GenBank/DDBJ databases">
        <title>Candidatus Desulfofervidus auxilii, a hydrogenotrophic sulfate-reducing bacterium involved in the thermophilic anaerobic oxidation of methane.</title>
        <authorList>
            <person name="Krukenberg V."/>
            <person name="Richter M."/>
            <person name="Wegener G."/>
        </authorList>
    </citation>
    <scope>NUCLEOTIDE SEQUENCE [LARGE SCALE GENOMIC DNA]</scope>
    <source>
        <strain evidence="2 3">HS1</strain>
    </source>
</reference>
<dbReference type="EMBL" id="CP013015">
    <property type="protein sequence ID" value="AMM40648.1"/>
    <property type="molecule type" value="Genomic_DNA"/>
</dbReference>
<dbReference type="InterPro" id="IPR011604">
    <property type="entry name" value="PDDEXK-like_dom_sf"/>
</dbReference>
<dbReference type="Gene3D" id="3.40.50.300">
    <property type="entry name" value="P-loop containing nucleotide triphosphate hydrolases"/>
    <property type="match status" value="1"/>
</dbReference>
<dbReference type="Gene3D" id="3.90.320.10">
    <property type="match status" value="1"/>
</dbReference>
<name>A0A7U4QJS1_DESA2</name>
<dbReference type="OrthoDB" id="9766257at2"/>
<evidence type="ECO:0000313" key="2">
    <source>
        <dbReference type="EMBL" id="AMM40648.1"/>
    </source>
</evidence>
<proteinExistence type="predicted"/>
<sequence length="914" mass="108158">MRLLALPFESAILKKAAEIILKEHKDLSHIAVIFPTQRSKVYFQQFLAEISGREAMLLPRLYEVSEFLQEATISPYPGFLLNQWQRNLFLKEAIFQVRQDISKLFGNQLGPWEEDFLEFVTTGQRLLRFYDEILRERISFEALKKEALYTDYETHVEILANIFEHYAKLLKENRFIDPVLKETALLLDEDFLQTFKAIYFIGVITMTRTETTFFKGINTYAPLTVFFQANKKEGLISHQKVILNRWGKSEKEVHWLENNTTFNPPPSWTIRAFPQVTMQMGLILSAITQALNDGIKPHQIGIVLPDEEFKYLLLSYLSEHNLNLTMGLDIKHTLSYGFLERFFELFSSETEYGFYYQPFLGILSHPIIKTLFREEVKQWQEIVLKNNLLYVKKEILPKNRLFSFLNKIKRKLTQKTFGAFCKNLIQVLEEFHGYPELNALLEHYREIRGLNKILEALQELSTLEKLGVKIAKQPKFSHFFRFILKHLETLTYPLPARLTQAIQAMGILETRNMQFDVVIIPDMNEGLFPASSEKDLFLNTALRKRLGLPTYKDREGLYGYYFSRLTGGANRIYLSYVNDPKQGVRSRFIEKWVFEEIKKGRDLGKIEEEIKAYHHYLPFIMPQKDIQIPIKVSVRKDKNTLAYLETLKFSPSALLSYQCCPYQFYLKYVLQIPTPLEIKEWLTPQDIGQLLHITLKEVYTTWQPWEMSEEEFYHLLMRVLTEKLQQIPQFIHQPASRLGIEILKERFRFFVRQEYQDFQSGWRPQPQWLETEIEMKFKLGKRMVSLKGIPDRVDKKERFFRVIDYKTGYAPGPKQCEPGPEFKGIQLPFYLWLLNHKYGIPFQACEVLGIYDLKTEFKIKEPYKTFKHNPSIYMSEFKLWLEDTLARLFDTSKTWEKKPSPECDYCPYKSMCER</sequence>
<dbReference type="InterPro" id="IPR027417">
    <property type="entry name" value="P-loop_NTPase"/>
</dbReference>
<dbReference type="KEGG" id="daw:HS1_000844"/>
<feature type="domain" description="PD-(D/E)XK endonuclease-like" evidence="1">
    <location>
        <begin position="649"/>
        <end position="913"/>
    </location>
</feature>
<dbReference type="Pfam" id="PF12705">
    <property type="entry name" value="PDDEXK_1"/>
    <property type="match status" value="1"/>
</dbReference>
<dbReference type="AlphaFoldDB" id="A0A7U4QJS1"/>
<keyword evidence="3" id="KW-1185">Reference proteome</keyword>
<dbReference type="InterPro" id="IPR038726">
    <property type="entry name" value="PDDEXK_AddAB-type"/>
</dbReference>
<dbReference type="SUPFAM" id="SSF52540">
    <property type="entry name" value="P-loop containing nucleoside triphosphate hydrolases"/>
    <property type="match status" value="1"/>
</dbReference>
<dbReference type="InterPro" id="IPR011335">
    <property type="entry name" value="Restrct_endonuc-II-like"/>
</dbReference>
<dbReference type="Proteomes" id="UP000070560">
    <property type="component" value="Chromosome"/>
</dbReference>